<dbReference type="SUPFAM" id="SSF49363">
    <property type="entry name" value="Purple acid phosphatase, N-terminal domain"/>
    <property type="match status" value="1"/>
</dbReference>
<keyword evidence="11" id="KW-0472">Membrane</keyword>
<evidence type="ECO:0000256" key="10">
    <source>
        <dbReference type="RuleBase" id="RU361203"/>
    </source>
</evidence>
<dbReference type="InterPro" id="IPR004843">
    <property type="entry name" value="Calcineurin-like_PHP"/>
</dbReference>
<feature type="chain" id="PRO_5041769623" description="Purple acid phosphatase" evidence="10">
    <location>
        <begin position="35"/>
        <end position="663"/>
    </location>
</feature>
<sequence>MKMIESQSPPPLILLHRTTAALFCLLLLSTSSYAAPTLSFSPKTLRKSGESVEVRWSNVDSPSKLDWLGIYSPPNSSSDNFIGYLFLSSAATWQDGHGSLSLPLVNLRSPYQFRIFRWSESEITNKTKKDHDHNPLPGTAHLLAQSEELGFQNLHGPEQVHLAFTDEEDEMRVMFVTGDGRESFVKYGEEEEEMEETAATTVVRYERDDMCDSPANQSIGWRDPGFIHDGIMKNLKKGKRYYYKVGSDTGGWTGTYSFVSRNEESDETTAFLFGDMGTATPYSTFLRTQAESNSTIKWLLRDIKALGNKPAFISHIGDISYARGYAWLWDNFFNQIEPVASQVAYHVCIGNHEYDWPLQPWKPDWAAFIYGKDGGGECGIPYSLRFNMPGNSSEPTGTRAPPTGNLYFSFNMGAVHFVYLSTETNFLKGSNQYEFIKHDLESVDREKTPFVVVQGHRPMYTTSYEWRDSPLRERMLQHLEPLFVKNNVTLALWGHVHRYERFCPLNNNTCGRSMGLNGEYQKGYPVHVVIGMGGQDWQPIWEPRPDHLDEPIFPQPARSLYRGGEFGYTRLVATKEKLTLSYLGNHDGEVHDMVEILASGQVRSGVDAEMKTKATAPALPLYVKGASIMLLAAISGYVIGAVSHRRRKADSISSWAPVKTQEI</sequence>
<evidence type="ECO:0000256" key="9">
    <source>
        <dbReference type="ARBA" id="ARBA00023180"/>
    </source>
</evidence>
<feature type="domain" description="Calcineurin-like phosphoesterase" evidence="12">
    <location>
        <begin position="274"/>
        <end position="499"/>
    </location>
</feature>
<reference evidence="15" key="1">
    <citation type="submission" date="2023-05" db="EMBL/GenBank/DDBJ databases">
        <title>Nepenthes gracilis genome sequencing.</title>
        <authorList>
            <person name="Fukushima K."/>
        </authorList>
    </citation>
    <scope>NUCLEOTIDE SEQUENCE</scope>
    <source>
        <strain evidence="15">SING2019-196</strain>
    </source>
</reference>
<keyword evidence="6" id="KW-0964">Secreted</keyword>
<comment type="subcellular location">
    <subcellularLocation>
        <location evidence="3">Secreted</location>
    </subcellularLocation>
</comment>
<dbReference type="Proteomes" id="UP001279734">
    <property type="component" value="Unassembled WGS sequence"/>
</dbReference>
<keyword evidence="7 10" id="KW-0732">Signal</keyword>
<dbReference type="AlphaFoldDB" id="A0AAD3RZU1"/>
<evidence type="ECO:0000256" key="1">
    <source>
        <dbReference type="ARBA" id="ARBA00001947"/>
    </source>
</evidence>
<evidence type="ECO:0000313" key="15">
    <source>
        <dbReference type="EMBL" id="GMH01779.1"/>
    </source>
</evidence>
<keyword evidence="11" id="KW-0812">Transmembrane</keyword>
<evidence type="ECO:0000256" key="5">
    <source>
        <dbReference type="ARBA" id="ARBA00011738"/>
    </source>
</evidence>
<evidence type="ECO:0000259" key="12">
    <source>
        <dbReference type="Pfam" id="PF00149"/>
    </source>
</evidence>
<feature type="signal peptide" evidence="10">
    <location>
        <begin position="1"/>
        <end position="34"/>
    </location>
</feature>
<keyword evidence="10" id="KW-0378">Hydrolase</keyword>
<keyword evidence="8" id="KW-0862">Zinc</keyword>
<dbReference type="Pfam" id="PF00149">
    <property type="entry name" value="Metallophos"/>
    <property type="match status" value="1"/>
</dbReference>
<dbReference type="CDD" id="cd00839">
    <property type="entry name" value="MPP_PAPs"/>
    <property type="match status" value="1"/>
</dbReference>
<comment type="cofactor">
    <cofactor evidence="2">
        <name>Fe cation</name>
        <dbReference type="ChEBI" id="CHEBI:24875"/>
    </cofactor>
</comment>
<comment type="similarity">
    <text evidence="4 10">Belongs to the metallophosphoesterase superfamily. Purple acid phosphatase family.</text>
</comment>
<dbReference type="Pfam" id="PF16656">
    <property type="entry name" value="Pur_ac_phosph_N"/>
    <property type="match status" value="1"/>
</dbReference>
<evidence type="ECO:0000256" key="4">
    <source>
        <dbReference type="ARBA" id="ARBA00008723"/>
    </source>
</evidence>
<evidence type="ECO:0000256" key="8">
    <source>
        <dbReference type="ARBA" id="ARBA00022833"/>
    </source>
</evidence>
<evidence type="ECO:0000256" key="11">
    <source>
        <dbReference type="SAM" id="Phobius"/>
    </source>
</evidence>
<keyword evidence="16" id="KW-1185">Reference proteome</keyword>
<dbReference type="SUPFAM" id="SSF56300">
    <property type="entry name" value="Metallo-dependent phosphatases"/>
    <property type="match status" value="1"/>
</dbReference>
<dbReference type="InterPro" id="IPR008963">
    <property type="entry name" value="Purple_acid_Pase-like_N"/>
</dbReference>
<evidence type="ECO:0000256" key="3">
    <source>
        <dbReference type="ARBA" id="ARBA00004613"/>
    </source>
</evidence>
<accession>A0AAD3RZU1</accession>
<dbReference type="PANTHER" id="PTHR45778">
    <property type="entry name" value="PURPLE ACID PHOSPHATASE-RELATED"/>
    <property type="match status" value="1"/>
</dbReference>
<dbReference type="EMBL" id="BSYO01000003">
    <property type="protein sequence ID" value="GMH01779.1"/>
    <property type="molecule type" value="Genomic_DNA"/>
</dbReference>
<dbReference type="InterPro" id="IPR015914">
    <property type="entry name" value="PAPs_N"/>
</dbReference>
<dbReference type="Pfam" id="PF14008">
    <property type="entry name" value="Metallophos_C"/>
    <property type="match status" value="1"/>
</dbReference>
<dbReference type="GO" id="GO:0005576">
    <property type="term" value="C:extracellular region"/>
    <property type="evidence" value="ECO:0007669"/>
    <property type="project" value="UniProtKB-SubCell"/>
</dbReference>
<keyword evidence="9" id="KW-0325">Glycoprotein</keyword>
<dbReference type="PANTHER" id="PTHR45778:SF7">
    <property type="entry name" value="PURPLE ACID PHOSPHATASE"/>
    <property type="match status" value="1"/>
</dbReference>
<protein>
    <recommendedName>
        <fullName evidence="10">Purple acid phosphatase</fullName>
        <ecNumber evidence="10">3.1.3.2</ecNumber>
    </recommendedName>
</protein>
<keyword evidence="11" id="KW-1133">Transmembrane helix</keyword>
<comment type="caution">
    <text evidence="15">The sequence shown here is derived from an EMBL/GenBank/DDBJ whole genome shotgun (WGS) entry which is preliminary data.</text>
</comment>
<dbReference type="Gene3D" id="3.60.21.10">
    <property type="match status" value="1"/>
</dbReference>
<evidence type="ECO:0000313" key="16">
    <source>
        <dbReference type="Proteomes" id="UP001279734"/>
    </source>
</evidence>
<feature type="transmembrane region" description="Helical" evidence="11">
    <location>
        <begin position="621"/>
        <end position="642"/>
    </location>
</feature>
<dbReference type="Gene3D" id="2.60.40.380">
    <property type="entry name" value="Purple acid phosphatase-like, N-terminal"/>
    <property type="match status" value="1"/>
</dbReference>
<dbReference type="InterPro" id="IPR041792">
    <property type="entry name" value="MPP_PAP"/>
</dbReference>
<name>A0AAD3RZU1_NEPGR</name>
<dbReference type="GO" id="GO:0046872">
    <property type="term" value="F:metal ion binding"/>
    <property type="evidence" value="ECO:0007669"/>
    <property type="project" value="InterPro"/>
</dbReference>
<dbReference type="GO" id="GO:0003993">
    <property type="term" value="F:acid phosphatase activity"/>
    <property type="evidence" value="ECO:0007669"/>
    <property type="project" value="UniProtKB-EC"/>
</dbReference>
<comment type="catalytic activity">
    <reaction evidence="10">
        <text>a phosphate monoester + H2O = an alcohol + phosphate</text>
        <dbReference type="Rhea" id="RHEA:15017"/>
        <dbReference type="ChEBI" id="CHEBI:15377"/>
        <dbReference type="ChEBI" id="CHEBI:30879"/>
        <dbReference type="ChEBI" id="CHEBI:43474"/>
        <dbReference type="ChEBI" id="CHEBI:67140"/>
        <dbReference type="EC" id="3.1.3.2"/>
    </reaction>
</comment>
<evidence type="ECO:0000256" key="6">
    <source>
        <dbReference type="ARBA" id="ARBA00022525"/>
    </source>
</evidence>
<dbReference type="EC" id="3.1.3.2" evidence="10"/>
<comment type="subunit">
    <text evidence="5">Homodimer.</text>
</comment>
<evidence type="ECO:0000256" key="2">
    <source>
        <dbReference type="ARBA" id="ARBA00001962"/>
    </source>
</evidence>
<dbReference type="InterPro" id="IPR025733">
    <property type="entry name" value="PAPs_C"/>
</dbReference>
<feature type="domain" description="Purple acid phosphatase C-terminal" evidence="13">
    <location>
        <begin position="525"/>
        <end position="592"/>
    </location>
</feature>
<dbReference type="InterPro" id="IPR029052">
    <property type="entry name" value="Metallo-depent_PP-like"/>
</dbReference>
<evidence type="ECO:0000259" key="13">
    <source>
        <dbReference type="Pfam" id="PF14008"/>
    </source>
</evidence>
<evidence type="ECO:0000256" key="7">
    <source>
        <dbReference type="ARBA" id="ARBA00022729"/>
    </source>
</evidence>
<gene>
    <name evidence="15" type="ORF">Nepgr_003618</name>
</gene>
<evidence type="ECO:0000259" key="14">
    <source>
        <dbReference type="Pfam" id="PF16656"/>
    </source>
</evidence>
<feature type="domain" description="Purple acid phosphatase N-terminal" evidence="14">
    <location>
        <begin position="157"/>
        <end position="259"/>
    </location>
</feature>
<organism evidence="15 16">
    <name type="scientific">Nepenthes gracilis</name>
    <name type="common">Slender pitcher plant</name>
    <dbReference type="NCBI Taxonomy" id="150966"/>
    <lineage>
        <taxon>Eukaryota</taxon>
        <taxon>Viridiplantae</taxon>
        <taxon>Streptophyta</taxon>
        <taxon>Embryophyta</taxon>
        <taxon>Tracheophyta</taxon>
        <taxon>Spermatophyta</taxon>
        <taxon>Magnoliopsida</taxon>
        <taxon>eudicotyledons</taxon>
        <taxon>Gunneridae</taxon>
        <taxon>Pentapetalae</taxon>
        <taxon>Caryophyllales</taxon>
        <taxon>Nepenthaceae</taxon>
        <taxon>Nepenthes</taxon>
    </lineage>
</organism>
<comment type="cofactor">
    <cofactor evidence="1">
        <name>Zn(2+)</name>
        <dbReference type="ChEBI" id="CHEBI:29105"/>
    </cofactor>
</comment>
<proteinExistence type="inferred from homology"/>